<evidence type="ECO:0000313" key="1">
    <source>
        <dbReference type="EMBL" id="UNM14960.1"/>
    </source>
</evidence>
<sequence>MTETEVQWLKELDNELFQALGKGLPQGLLSLDDQKADVAGHRSTGTVHLTGVDQPCVSVVTADPTAQTARLDIDLPTSMPIAHRWGIFDTPMLKEVLSSFTDLRTGYRVTARRWTGTNTVVVAEDLHWSVTSKLAGTDQALDFTVQEDDHGNYTFTMDQPSLSGQLSAVLEALPFIKGTELKDITDHIAGFLNGNLSIAQVSLTVDSGFHFRRAGLRVTGPANWKLPFDSLPFDITLVNPHLDLDIRPSKVTGVLGGTFTLGNNATLTAALSLPSLGFVAHLETGAPTLGNLPGCSDLLPAHHNLAAGHLTVAGHLRSPGRFLTMEAGVDNIQLTEDLSLDSATLRATWEQGAGVALELFGSIVVNDIVCSAAGLFSASGLWLSARVANPSAVPLARWLGLDGNLPELLDKLAVTSAGVTLDIPKAGSLRMGVSLVGETHWANSAATLAVAADLGSSNSTLNAQLTIQPSDDKSWLFTGTLTKTTAGWSFRLVGDAGPDGIGVDDLAQLAGNSIDIPIADALPRFHRVVIQRAPSLESTDTVFELEGTLAGLAWQGDLVTFTPNH</sequence>
<organism evidence="1 2">
    <name type="scientific">Streptomyces formicae</name>
    <dbReference type="NCBI Taxonomy" id="1616117"/>
    <lineage>
        <taxon>Bacteria</taxon>
        <taxon>Bacillati</taxon>
        <taxon>Actinomycetota</taxon>
        <taxon>Actinomycetes</taxon>
        <taxon>Kitasatosporales</taxon>
        <taxon>Streptomycetaceae</taxon>
        <taxon>Streptomyces</taxon>
    </lineage>
</organism>
<evidence type="ECO:0000313" key="2">
    <source>
        <dbReference type="Proteomes" id="UP000828924"/>
    </source>
</evidence>
<reference evidence="1 2" key="1">
    <citation type="submission" date="2021-03" db="EMBL/GenBank/DDBJ databases">
        <title>Complete genome of Streptomyces formicae strain 1H-GS9 (DSM 100524).</title>
        <authorList>
            <person name="Atanasov K.E."/>
            <person name="Altabella T."/>
            <person name="Ferrer A."/>
        </authorList>
    </citation>
    <scope>NUCLEOTIDE SEQUENCE [LARGE SCALE GENOMIC DNA]</scope>
    <source>
        <strain evidence="1 2">1H-GS9</strain>
    </source>
</reference>
<gene>
    <name evidence="1" type="ORF">J4032_28960</name>
</gene>
<dbReference type="RefSeq" id="WP_242335713.1">
    <property type="nucleotide sequence ID" value="NZ_CP071872.1"/>
</dbReference>
<proteinExistence type="predicted"/>
<dbReference type="EMBL" id="CP071872">
    <property type="protein sequence ID" value="UNM14960.1"/>
    <property type="molecule type" value="Genomic_DNA"/>
</dbReference>
<accession>A0ABY3WWM9</accession>
<keyword evidence="2" id="KW-1185">Reference proteome</keyword>
<dbReference type="Proteomes" id="UP000828924">
    <property type="component" value="Chromosome"/>
</dbReference>
<protein>
    <recommendedName>
        <fullName evidence="3">AsmA-like C-terminal domain-containing protein</fullName>
    </recommendedName>
</protein>
<name>A0ABY3WWM9_9ACTN</name>
<evidence type="ECO:0008006" key="3">
    <source>
        <dbReference type="Google" id="ProtNLM"/>
    </source>
</evidence>